<keyword evidence="4" id="KW-1185">Reference proteome</keyword>
<evidence type="ECO:0000259" key="2">
    <source>
        <dbReference type="PROSITE" id="PS50826"/>
    </source>
</evidence>
<feature type="compositionally biased region" description="Polar residues" evidence="1">
    <location>
        <begin position="425"/>
        <end position="439"/>
    </location>
</feature>
<dbReference type="EMBL" id="AJWJ01000219">
    <property type="protein sequence ID" value="KAF2073215.1"/>
    <property type="molecule type" value="Genomic_DNA"/>
</dbReference>
<protein>
    <recommendedName>
        <fullName evidence="2">RUN domain-containing protein</fullName>
    </recommendedName>
</protein>
<dbReference type="Gene3D" id="1.20.58.900">
    <property type="match status" value="1"/>
</dbReference>
<dbReference type="InterPro" id="IPR004012">
    <property type="entry name" value="Run_dom"/>
</dbReference>
<feature type="compositionally biased region" description="Polar residues" evidence="1">
    <location>
        <begin position="454"/>
        <end position="464"/>
    </location>
</feature>
<feature type="region of interest" description="Disordered" evidence="1">
    <location>
        <begin position="1"/>
        <end position="60"/>
    </location>
</feature>
<evidence type="ECO:0000256" key="1">
    <source>
        <dbReference type="SAM" id="MobiDB-lite"/>
    </source>
</evidence>
<feature type="region of interest" description="Disordered" evidence="1">
    <location>
        <begin position="373"/>
        <end position="409"/>
    </location>
</feature>
<dbReference type="OrthoDB" id="62364at2759"/>
<dbReference type="AlphaFoldDB" id="A0A8J4UYN1"/>
<gene>
    <name evidence="3" type="ORF">CYY_005466</name>
</gene>
<feature type="region of interest" description="Disordered" evidence="1">
    <location>
        <begin position="425"/>
        <end position="488"/>
    </location>
</feature>
<feature type="compositionally biased region" description="Polar residues" evidence="1">
    <location>
        <begin position="51"/>
        <end position="60"/>
    </location>
</feature>
<evidence type="ECO:0000313" key="3">
    <source>
        <dbReference type="EMBL" id="KAF2073215.1"/>
    </source>
</evidence>
<comment type="caution">
    <text evidence="3">The sequence shown here is derived from an EMBL/GenBank/DDBJ whole genome shotgun (WGS) entry which is preliminary data.</text>
</comment>
<feature type="compositionally biased region" description="Basic and acidic residues" evidence="1">
    <location>
        <begin position="1"/>
        <end position="13"/>
    </location>
</feature>
<sequence>MTSEIKDKVKDNNNNDDESDHDSDDKDKELEQQQQEQQQRKEQEQQQQQEPSWPTAISIQTRDEIEKNKIKRDIVLEDLRVSIRYIIYTLLTLDNHHNPTLFESSFGVTRLCMSIEKLLTHELLSSYSLWSIIKAIQKHSPIISNSDFQDILRYPLLLTDQGRSRSFIRFLLNTNQVSLLFKYHNDIMNNINTIDGQDDNDDDGNTKRNNIVEKDMNIGEYYSKGSIMLDNEYVDVIIDILKKIDDTRFSLGLNSSLFDTLVDHSLLISSSLNQDHQSNNSSNQVNEVYQHHYQYKLSSTIKSNNIDSLNIDDQLKEFLTVDEDDSNNIKENLNQTNNNNIKEKVKVEVEEEEEEINFSDLLDQSFQTTSFKTNAFKMDPIPPIYNQDRENDSNKNYQDNNSDKNESDNSIENYRYSRLQYEFPSPSNSILKLPTNSFYGNHDDDDNEYELKDSNNLSTEPLSNQEKEDQSIKHKNDGDNSNSSLNTPKTTKVIKKVIKKKIKPLERDIVF</sequence>
<dbReference type="SUPFAM" id="SSF140741">
    <property type="entry name" value="RUN domain-like"/>
    <property type="match status" value="1"/>
</dbReference>
<feature type="domain" description="RUN" evidence="2">
    <location>
        <begin position="102"/>
        <end position="256"/>
    </location>
</feature>
<dbReference type="Proteomes" id="UP000695562">
    <property type="component" value="Unassembled WGS sequence"/>
</dbReference>
<dbReference type="PROSITE" id="PS50826">
    <property type="entry name" value="RUN"/>
    <property type="match status" value="1"/>
</dbReference>
<dbReference type="CDD" id="cd17671">
    <property type="entry name" value="RUN"/>
    <property type="match status" value="1"/>
</dbReference>
<name>A0A8J4UYN1_9MYCE</name>
<evidence type="ECO:0000313" key="4">
    <source>
        <dbReference type="Proteomes" id="UP000695562"/>
    </source>
</evidence>
<organism evidence="3 4">
    <name type="scientific">Polysphondylium violaceum</name>
    <dbReference type="NCBI Taxonomy" id="133409"/>
    <lineage>
        <taxon>Eukaryota</taxon>
        <taxon>Amoebozoa</taxon>
        <taxon>Evosea</taxon>
        <taxon>Eumycetozoa</taxon>
        <taxon>Dictyostelia</taxon>
        <taxon>Dictyosteliales</taxon>
        <taxon>Dictyosteliaceae</taxon>
        <taxon>Polysphondylium</taxon>
    </lineage>
</organism>
<accession>A0A8J4UYN1</accession>
<proteinExistence type="predicted"/>
<reference evidence="3" key="1">
    <citation type="submission" date="2020-01" db="EMBL/GenBank/DDBJ databases">
        <title>Development of genomics and gene disruption for Polysphondylium violaceum indicates a role for the polyketide synthase stlB in stalk morphogenesis.</title>
        <authorList>
            <person name="Narita B."/>
            <person name="Kawabe Y."/>
            <person name="Kin K."/>
            <person name="Saito T."/>
            <person name="Gibbs R."/>
            <person name="Kuspa A."/>
            <person name="Muzny D."/>
            <person name="Queller D."/>
            <person name="Richards S."/>
            <person name="Strassman J."/>
            <person name="Sucgang R."/>
            <person name="Worley K."/>
            <person name="Schaap P."/>
        </authorList>
    </citation>
    <scope>NUCLEOTIDE SEQUENCE</scope>
    <source>
        <strain evidence="3">QSvi11</strain>
    </source>
</reference>
<feature type="compositionally biased region" description="Basic and acidic residues" evidence="1">
    <location>
        <begin position="465"/>
        <end position="478"/>
    </location>
</feature>
<dbReference type="InterPro" id="IPR037213">
    <property type="entry name" value="Run_dom_sf"/>
</dbReference>